<organism evidence="6 7">
    <name type="scientific">Mycena rosella</name>
    <name type="common">Pink bonnet</name>
    <name type="synonym">Agaricus rosellus</name>
    <dbReference type="NCBI Taxonomy" id="1033263"/>
    <lineage>
        <taxon>Eukaryota</taxon>
        <taxon>Fungi</taxon>
        <taxon>Dikarya</taxon>
        <taxon>Basidiomycota</taxon>
        <taxon>Agaricomycotina</taxon>
        <taxon>Agaricomycetes</taxon>
        <taxon>Agaricomycetidae</taxon>
        <taxon>Agaricales</taxon>
        <taxon>Marasmiineae</taxon>
        <taxon>Mycenaceae</taxon>
        <taxon>Mycena</taxon>
    </lineage>
</organism>
<reference evidence="6" key="1">
    <citation type="submission" date="2023-03" db="EMBL/GenBank/DDBJ databases">
        <title>Massive genome expansion in bonnet fungi (Mycena s.s.) driven by repeated elements and novel gene families across ecological guilds.</title>
        <authorList>
            <consortium name="Lawrence Berkeley National Laboratory"/>
            <person name="Harder C.B."/>
            <person name="Miyauchi S."/>
            <person name="Viragh M."/>
            <person name="Kuo A."/>
            <person name="Thoen E."/>
            <person name="Andreopoulos B."/>
            <person name="Lu D."/>
            <person name="Skrede I."/>
            <person name="Drula E."/>
            <person name="Henrissat B."/>
            <person name="Morin E."/>
            <person name="Kohler A."/>
            <person name="Barry K."/>
            <person name="LaButti K."/>
            <person name="Morin E."/>
            <person name="Salamov A."/>
            <person name="Lipzen A."/>
            <person name="Mereny Z."/>
            <person name="Hegedus B."/>
            <person name="Baldrian P."/>
            <person name="Stursova M."/>
            <person name="Weitz H."/>
            <person name="Taylor A."/>
            <person name="Grigoriev I.V."/>
            <person name="Nagy L.G."/>
            <person name="Martin F."/>
            <person name="Kauserud H."/>
        </authorList>
    </citation>
    <scope>NUCLEOTIDE SEQUENCE</scope>
    <source>
        <strain evidence="6">CBHHK067</strain>
    </source>
</reference>
<name>A0AAD7DAC4_MYCRO</name>
<dbReference type="GO" id="GO:0008270">
    <property type="term" value="F:zinc ion binding"/>
    <property type="evidence" value="ECO:0007669"/>
    <property type="project" value="UniProtKB-KW"/>
</dbReference>
<dbReference type="Pfam" id="PF01753">
    <property type="entry name" value="zf-MYND"/>
    <property type="match status" value="1"/>
</dbReference>
<evidence type="ECO:0000256" key="4">
    <source>
        <dbReference type="PROSITE-ProRule" id="PRU00134"/>
    </source>
</evidence>
<dbReference type="PROSITE" id="PS50865">
    <property type="entry name" value="ZF_MYND_2"/>
    <property type="match status" value="1"/>
</dbReference>
<dbReference type="InterPro" id="IPR002893">
    <property type="entry name" value="Znf_MYND"/>
</dbReference>
<feature type="domain" description="MYND-type" evidence="5">
    <location>
        <begin position="312"/>
        <end position="355"/>
    </location>
</feature>
<evidence type="ECO:0000313" key="7">
    <source>
        <dbReference type="Proteomes" id="UP001221757"/>
    </source>
</evidence>
<gene>
    <name evidence="6" type="ORF">B0H17DRAFT_1203942</name>
</gene>
<dbReference type="AlphaFoldDB" id="A0AAD7DAC4"/>
<evidence type="ECO:0000256" key="3">
    <source>
        <dbReference type="ARBA" id="ARBA00022833"/>
    </source>
</evidence>
<keyword evidence="1" id="KW-0479">Metal-binding</keyword>
<dbReference type="Gene3D" id="6.10.140.2220">
    <property type="match status" value="1"/>
</dbReference>
<accession>A0AAD7DAC4</accession>
<keyword evidence="7" id="KW-1185">Reference proteome</keyword>
<keyword evidence="2 4" id="KW-0863">Zinc-finger</keyword>
<evidence type="ECO:0000256" key="1">
    <source>
        <dbReference type="ARBA" id="ARBA00022723"/>
    </source>
</evidence>
<proteinExistence type="predicted"/>
<evidence type="ECO:0000259" key="5">
    <source>
        <dbReference type="PROSITE" id="PS50865"/>
    </source>
</evidence>
<protein>
    <recommendedName>
        <fullName evidence="5">MYND-type domain-containing protein</fullName>
    </recommendedName>
</protein>
<sequence length="437" mass="49436">MFTPHDPDIMAKDPGQLSRQTPIIRAMVYFLTCHRSEQEQAALTQKLAICRCNLSDPVVARLHNDLGGDPRVSRFNRRPDEVPPPDLDAALLSMCSAIAQGLVTLQLGKFRKAVKNTADDAQPWPNSQQDIVPTPDGPKGTVSALLRWVASPPNGYGVFLALGAIASFWEPIAREIFRTPLAFSLATDHIQFAVDHYDTRAVASDPVVERNLHVPLMACEDFFLKMMVRDMQATYMSINPVFDRMVRLTLQIRPVLRGVDPSTGYNHSWFEQLEYNIQEVHMRRVNPELYAVDPTNMFKRLVSIRNLNQCMHLHCEKPLGIKTVVCSRCGIVRYCGSQCQRAAWRASHLPHKLICDEIHALRGVLQLEDIADWGYWVLNSTDERLMAIRRTSLFNKLCKSKQVGSEPILRITDGLSALMEAKRAQLDELENKAAQRQ</sequence>
<comment type="caution">
    <text evidence="6">The sequence shown here is derived from an EMBL/GenBank/DDBJ whole genome shotgun (WGS) entry which is preliminary data.</text>
</comment>
<evidence type="ECO:0000256" key="2">
    <source>
        <dbReference type="ARBA" id="ARBA00022771"/>
    </source>
</evidence>
<dbReference type="EMBL" id="JARKIE010000092">
    <property type="protein sequence ID" value="KAJ7686927.1"/>
    <property type="molecule type" value="Genomic_DNA"/>
</dbReference>
<dbReference type="Proteomes" id="UP001221757">
    <property type="component" value="Unassembled WGS sequence"/>
</dbReference>
<keyword evidence="3" id="KW-0862">Zinc</keyword>
<dbReference type="SUPFAM" id="SSF144232">
    <property type="entry name" value="HIT/MYND zinc finger-like"/>
    <property type="match status" value="1"/>
</dbReference>
<evidence type="ECO:0000313" key="6">
    <source>
        <dbReference type="EMBL" id="KAJ7686927.1"/>
    </source>
</evidence>